<accession>A0A9W9Z0B4</accession>
<dbReference type="Proteomes" id="UP001163046">
    <property type="component" value="Unassembled WGS sequence"/>
</dbReference>
<dbReference type="Pfam" id="PF06462">
    <property type="entry name" value="Hyd_WA"/>
    <property type="match status" value="2"/>
</dbReference>
<feature type="compositionally biased region" description="Low complexity" evidence="1">
    <location>
        <begin position="403"/>
        <end position="418"/>
    </location>
</feature>
<dbReference type="SMART" id="SM00694">
    <property type="entry name" value="DysFC"/>
    <property type="match status" value="1"/>
</dbReference>
<dbReference type="PANTHER" id="PTHR23250:SF1">
    <property type="entry name" value="TECTONIN BETA-PROPELLER REPEAT-CONTAINING PROTEIN 1"/>
    <property type="match status" value="1"/>
</dbReference>
<protein>
    <submittedName>
        <fullName evidence="4">Tectonin beta-propeller repeat-containing protein 1</fullName>
    </submittedName>
</protein>
<dbReference type="Pfam" id="PF19193">
    <property type="entry name" value="Tectonin"/>
    <property type="match status" value="1"/>
</dbReference>
<feature type="domain" description="Peroxin/Ferlin" evidence="2">
    <location>
        <begin position="68"/>
        <end position="130"/>
    </location>
</feature>
<organism evidence="4 5">
    <name type="scientific">Desmophyllum pertusum</name>
    <dbReference type="NCBI Taxonomy" id="174260"/>
    <lineage>
        <taxon>Eukaryota</taxon>
        <taxon>Metazoa</taxon>
        <taxon>Cnidaria</taxon>
        <taxon>Anthozoa</taxon>
        <taxon>Hexacorallia</taxon>
        <taxon>Scleractinia</taxon>
        <taxon>Caryophylliina</taxon>
        <taxon>Caryophylliidae</taxon>
        <taxon>Desmophyllum</taxon>
    </lineage>
</organism>
<dbReference type="SMART" id="SM00706">
    <property type="entry name" value="TECPR"/>
    <property type="match status" value="4"/>
</dbReference>
<gene>
    <name evidence="4" type="primary">TECPR1_2</name>
    <name evidence="4" type="ORF">OS493_018017</name>
</gene>
<dbReference type="InterPro" id="IPR051513">
    <property type="entry name" value="Tectonin_beta-prop"/>
</dbReference>
<dbReference type="AlphaFoldDB" id="A0A9W9Z0B4"/>
<dbReference type="GO" id="GO:0016020">
    <property type="term" value="C:membrane"/>
    <property type="evidence" value="ECO:0007669"/>
    <property type="project" value="InterPro"/>
</dbReference>
<evidence type="ECO:0000259" key="2">
    <source>
        <dbReference type="SMART" id="SM00693"/>
    </source>
</evidence>
<dbReference type="OrthoDB" id="72441at2759"/>
<name>A0A9W9Z0B4_9CNID</name>
<reference evidence="4" key="1">
    <citation type="submission" date="2023-01" db="EMBL/GenBank/DDBJ databases">
        <title>Genome assembly of the deep-sea coral Lophelia pertusa.</title>
        <authorList>
            <person name="Herrera S."/>
            <person name="Cordes E."/>
        </authorList>
    </citation>
    <scope>NUCLEOTIDE SEQUENCE</scope>
    <source>
        <strain evidence="4">USNM1676648</strain>
        <tissue evidence="4">Polyp</tissue>
    </source>
</reference>
<evidence type="ECO:0000256" key="1">
    <source>
        <dbReference type="SAM" id="MobiDB-lite"/>
    </source>
</evidence>
<evidence type="ECO:0000313" key="4">
    <source>
        <dbReference type="EMBL" id="KAJ7372742.1"/>
    </source>
</evidence>
<dbReference type="InterPro" id="IPR006614">
    <property type="entry name" value="Peroxin/Ferlin"/>
</dbReference>
<dbReference type="SMART" id="SM00693">
    <property type="entry name" value="DysFN"/>
    <property type="match status" value="1"/>
</dbReference>
<evidence type="ECO:0000259" key="3">
    <source>
        <dbReference type="SMART" id="SM00694"/>
    </source>
</evidence>
<dbReference type="EMBL" id="MU826835">
    <property type="protein sequence ID" value="KAJ7372742.1"/>
    <property type="molecule type" value="Genomic_DNA"/>
</dbReference>
<feature type="domain" description="Peroxin/Ferlin" evidence="3">
    <location>
        <begin position="139"/>
        <end position="172"/>
    </location>
</feature>
<sequence length="446" mass="50338">MGTSHLWVIDRDGRVFLFSLRDKSWRQISTPKLGSRNCFKRISAVEQCAWSISASQQPYVFVHATELPIRVKVETYENQRWGIVNGWSHKSMIFSDRWEWSSKDGKVHLPKESFQLPSVEWIWEGDWYIDRGVDADNDGWQYALDFPRTYHPKKGKTSCVRRRLWSRYYRFDGYDRWIKVPGVTDDPVKQPFQDIAIGGTAIPGQDPGYLAVWAVTFHGKVIYRSGVSEKCPEGDKWIEIPSPQVSITQLSVSPSGVVWGVTWEGVAVVRAGVTYYQPTGTAWEKVESPIASPEVGPCQLLQVSAGLNSVWALTKDGQVWFRKGLSRTNGQENALNGSRWVEMVGKFSLITVGLNDQVFALSTLGDHIYFRTDVTPDELVGRTWKVVHMSRPLISCSEASSLDTVSSEGSSSSEANESVFTESDDSYSLQTHLQSSIQHRVLDLAK</sequence>
<evidence type="ECO:0000313" key="5">
    <source>
        <dbReference type="Proteomes" id="UP001163046"/>
    </source>
</evidence>
<dbReference type="InterPro" id="IPR006624">
    <property type="entry name" value="Beta-propeller_rpt_TECPR"/>
</dbReference>
<comment type="caution">
    <text evidence="4">The sequence shown here is derived from an EMBL/GenBank/DDBJ whole genome shotgun (WGS) entry which is preliminary data.</text>
</comment>
<dbReference type="PANTHER" id="PTHR23250">
    <property type="entry name" value="DYSFERLIN-RELATED"/>
    <property type="match status" value="1"/>
</dbReference>
<proteinExistence type="predicted"/>
<feature type="region of interest" description="Disordered" evidence="1">
    <location>
        <begin position="403"/>
        <end position="423"/>
    </location>
</feature>
<keyword evidence="5" id="KW-1185">Reference proteome</keyword>